<evidence type="ECO:0000256" key="4">
    <source>
        <dbReference type="ARBA" id="ARBA00023033"/>
    </source>
</evidence>
<dbReference type="PRINTS" id="PR00420">
    <property type="entry name" value="RNGMNOXGNASE"/>
</dbReference>
<dbReference type="Proteomes" id="UP001530400">
    <property type="component" value="Unassembled WGS sequence"/>
</dbReference>
<reference evidence="5 6" key="1">
    <citation type="submission" date="2024-10" db="EMBL/GenBank/DDBJ databases">
        <title>Updated reference genomes for cyclostephanoid diatoms.</title>
        <authorList>
            <person name="Roberts W.R."/>
            <person name="Alverson A.J."/>
        </authorList>
    </citation>
    <scope>NUCLEOTIDE SEQUENCE [LARGE SCALE GENOMIC DNA]</scope>
    <source>
        <strain evidence="5 6">AJA010-31</strain>
    </source>
</reference>
<evidence type="ECO:0008006" key="7">
    <source>
        <dbReference type="Google" id="ProtNLM"/>
    </source>
</evidence>
<protein>
    <recommendedName>
        <fullName evidence="7">FAD/NAD(P)-binding domain-containing protein</fullName>
    </recommendedName>
</protein>
<dbReference type="SUPFAM" id="SSF51905">
    <property type="entry name" value="FAD/NAD(P)-binding domain"/>
    <property type="match status" value="1"/>
</dbReference>
<sequence>MGEAKLTEELLPKVNIAIIGGSYAGLSLANTLHINSVSYTIFDRRSLPYNHVMGGSGFNVPSLLVIQDRLQLKRSRNTELHNITRKNVIDLLLERGMTNMISESNVVEINKEASSFYITTETKSNDKTDDTSKITTKHGPYQILIGADGVLSTCRKSSFKGMFLIGDARWVNDRWFDLGLRRIDRGADIAMIDGLQLGEAICNSAKRCTDMRQLIHSVNNKTDNVFCAREIYYKKMMRQSALVVLLFGVLLKYLLK</sequence>
<evidence type="ECO:0000256" key="2">
    <source>
        <dbReference type="ARBA" id="ARBA00022827"/>
    </source>
</evidence>
<keyword evidence="1" id="KW-0285">Flavoprotein</keyword>
<proteinExistence type="predicted"/>
<dbReference type="GO" id="GO:0004497">
    <property type="term" value="F:monooxygenase activity"/>
    <property type="evidence" value="ECO:0007669"/>
    <property type="project" value="UniProtKB-KW"/>
</dbReference>
<evidence type="ECO:0000313" key="6">
    <source>
        <dbReference type="Proteomes" id="UP001530400"/>
    </source>
</evidence>
<dbReference type="Gene3D" id="3.50.50.60">
    <property type="entry name" value="FAD/NAD(P)-binding domain"/>
    <property type="match status" value="1"/>
</dbReference>
<comment type="caution">
    <text evidence="5">The sequence shown here is derived from an EMBL/GenBank/DDBJ whole genome shotgun (WGS) entry which is preliminary data.</text>
</comment>
<keyword evidence="4" id="KW-0503">Monooxygenase</keyword>
<organism evidence="5 6">
    <name type="scientific">Cyclotella atomus</name>
    <dbReference type="NCBI Taxonomy" id="382360"/>
    <lineage>
        <taxon>Eukaryota</taxon>
        <taxon>Sar</taxon>
        <taxon>Stramenopiles</taxon>
        <taxon>Ochrophyta</taxon>
        <taxon>Bacillariophyta</taxon>
        <taxon>Coscinodiscophyceae</taxon>
        <taxon>Thalassiosirophycidae</taxon>
        <taxon>Stephanodiscales</taxon>
        <taxon>Stephanodiscaceae</taxon>
        <taxon>Cyclotella</taxon>
    </lineage>
</organism>
<dbReference type="PANTHER" id="PTHR46972:SF1">
    <property type="entry name" value="FAD DEPENDENT OXIDOREDUCTASE DOMAIN-CONTAINING PROTEIN"/>
    <property type="match status" value="1"/>
</dbReference>
<name>A0ABD3NNH3_9STRA</name>
<accession>A0ABD3NNH3</accession>
<dbReference type="EMBL" id="JALLPJ020001048">
    <property type="protein sequence ID" value="KAL3777377.1"/>
    <property type="molecule type" value="Genomic_DNA"/>
</dbReference>
<keyword evidence="6" id="KW-1185">Reference proteome</keyword>
<dbReference type="AlphaFoldDB" id="A0ABD3NNH3"/>
<evidence type="ECO:0000256" key="3">
    <source>
        <dbReference type="ARBA" id="ARBA00023002"/>
    </source>
</evidence>
<keyword evidence="2" id="KW-0274">FAD</keyword>
<dbReference type="PANTHER" id="PTHR46972">
    <property type="entry name" value="MONOOXYGENASE ASQM-RELATED"/>
    <property type="match status" value="1"/>
</dbReference>
<evidence type="ECO:0000256" key="1">
    <source>
        <dbReference type="ARBA" id="ARBA00022630"/>
    </source>
</evidence>
<evidence type="ECO:0000313" key="5">
    <source>
        <dbReference type="EMBL" id="KAL3777377.1"/>
    </source>
</evidence>
<gene>
    <name evidence="5" type="ORF">ACHAWO_009684</name>
</gene>
<keyword evidence="3" id="KW-0560">Oxidoreductase</keyword>
<dbReference type="InterPro" id="IPR036188">
    <property type="entry name" value="FAD/NAD-bd_sf"/>
</dbReference>